<dbReference type="AlphaFoldDB" id="A0A3N4GHA8"/>
<feature type="transmembrane region" description="Helical" evidence="1">
    <location>
        <begin position="33"/>
        <end position="53"/>
    </location>
</feature>
<dbReference type="InterPro" id="IPR005325">
    <property type="entry name" value="DUF308_memb"/>
</dbReference>
<reference evidence="2 3" key="1">
    <citation type="submission" date="2018-11" db="EMBL/GenBank/DDBJ databases">
        <title>Aerococcus sp. SJQ22, whole genome shotgun sequence.</title>
        <authorList>
            <person name="Sun L."/>
            <person name="Gao X."/>
            <person name="Chen W."/>
            <person name="Huang K."/>
        </authorList>
    </citation>
    <scope>NUCLEOTIDE SEQUENCE [LARGE SCALE GENOMIC DNA]</scope>
    <source>
        <strain evidence="2 3">SJQ22</strain>
    </source>
</reference>
<dbReference type="Proteomes" id="UP000273977">
    <property type="component" value="Unassembled WGS sequence"/>
</dbReference>
<keyword evidence="1" id="KW-0472">Membrane</keyword>
<evidence type="ECO:0000313" key="2">
    <source>
        <dbReference type="EMBL" id="RPA60817.1"/>
    </source>
</evidence>
<dbReference type="EMBL" id="RKMG01000008">
    <property type="protein sequence ID" value="RPA60817.1"/>
    <property type="molecule type" value="Genomic_DNA"/>
</dbReference>
<keyword evidence="1" id="KW-1133">Transmembrane helix</keyword>
<dbReference type="Pfam" id="PF03729">
    <property type="entry name" value="DUF308"/>
    <property type="match status" value="2"/>
</dbReference>
<sequence length="174" mass="19278">MENNSKRFSWTELLLGIIYVIVAFIAFNNPVASLLSIIYVYGMTMIFGGIIALIARNSVKERFGFALTGSLILAILRIFFGVLVLFNVEIGFITIPILFALWFITESITAIVLTRGIKPFSTALYWIALIIAIFSLIIGIYLLFTPVATLAILPFLVGIYFLTNGIQLIVAAFV</sequence>
<evidence type="ECO:0000256" key="1">
    <source>
        <dbReference type="SAM" id="Phobius"/>
    </source>
</evidence>
<protein>
    <recommendedName>
        <fullName evidence="4">HdeD family acid-resistance protein</fullName>
    </recommendedName>
</protein>
<feature type="transmembrane region" description="Helical" evidence="1">
    <location>
        <begin position="125"/>
        <end position="144"/>
    </location>
</feature>
<dbReference type="GO" id="GO:0005886">
    <property type="term" value="C:plasma membrane"/>
    <property type="evidence" value="ECO:0007669"/>
    <property type="project" value="TreeGrafter"/>
</dbReference>
<dbReference type="PANTHER" id="PTHR34989:SF1">
    <property type="entry name" value="PROTEIN HDED"/>
    <property type="match status" value="1"/>
</dbReference>
<feature type="transmembrane region" description="Helical" evidence="1">
    <location>
        <begin position="65"/>
        <end position="86"/>
    </location>
</feature>
<feature type="transmembrane region" description="Helical" evidence="1">
    <location>
        <begin position="92"/>
        <end position="113"/>
    </location>
</feature>
<organism evidence="2 3">
    <name type="scientific">Aerococcus agrisoli</name>
    <dbReference type="NCBI Taxonomy" id="2487350"/>
    <lineage>
        <taxon>Bacteria</taxon>
        <taxon>Bacillati</taxon>
        <taxon>Bacillota</taxon>
        <taxon>Bacilli</taxon>
        <taxon>Lactobacillales</taxon>
        <taxon>Aerococcaceae</taxon>
        <taxon>Aerococcus</taxon>
    </lineage>
</organism>
<dbReference type="PANTHER" id="PTHR34989">
    <property type="entry name" value="PROTEIN HDED"/>
    <property type="match status" value="1"/>
</dbReference>
<name>A0A3N4GHA8_9LACT</name>
<accession>A0A3N4GHA8</accession>
<evidence type="ECO:0008006" key="4">
    <source>
        <dbReference type="Google" id="ProtNLM"/>
    </source>
</evidence>
<comment type="caution">
    <text evidence="2">The sequence shown here is derived from an EMBL/GenBank/DDBJ whole genome shotgun (WGS) entry which is preliminary data.</text>
</comment>
<gene>
    <name evidence="2" type="ORF">EF384_03720</name>
</gene>
<proteinExistence type="predicted"/>
<dbReference type="OrthoDB" id="2456403at2"/>
<dbReference type="InterPro" id="IPR052712">
    <property type="entry name" value="Acid_resist_chaperone_HdeD"/>
</dbReference>
<keyword evidence="3" id="KW-1185">Reference proteome</keyword>
<dbReference type="RefSeq" id="WP_123779643.1">
    <property type="nucleotide sequence ID" value="NZ_RKMG01000008.1"/>
</dbReference>
<feature type="transmembrane region" description="Helical" evidence="1">
    <location>
        <begin position="7"/>
        <end position="27"/>
    </location>
</feature>
<keyword evidence="1" id="KW-0812">Transmembrane</keyword>
<evidence type="ECO:0000313" key="3">
    <source>
        <dbReference type="Proteomes" id="UP000273977"/>
    </source>
</evidence>
<feature type="transmembrane region" description="Helical" evidence="1">
    <location>
        <begin position="150"/>
        <end position="173"/>
    </location>
</feature>